<evidence type="ECO:0000256" key="4">
    <source>
        <dbReference type="ARBA" id="ARBA00022737"/>
    </source>
</evidence>
<feature type="domain" description="U3 small nucleolar RNA-associated protein 6 N-terminal" evidence="7">
    <location>
        <begin position="12"/>
        <end position="85"/>
    </location>
</feature>
<dbReference type="GO" id="GO:0000462">
    <property type="term" value="P:maturation of SSU-rRNA from tricistronic rRNA transcript (SSU-rRNA, 5.8S rRNA, LSU-rRNA)"/>
    <property type="evidence" value="ECO:0007669"/>
    <property type="project" value="InterPro"/>
</dbReference>
<dbReference type="Proteomes" id="UP001392437">
    <property type="component" value="Unassembled WGS sequence"/>
</dbReference>
<dbReference type="InterPro" id="IPR003107">
    <property type="entry name" value="HAT"/>
</dbReference>
<evidence type="ECO:0000256" key="3">
    <source>
        <dbReference type="ARBA" id="ARBA00022552"/>
    </source>
</evidence>
<keyword evidence="9" id="KW-1185">Reference proteome</keyword>
<protein>
    <recommendedName>
        <fullName evidence="7">U3 small nucleolar RNA-associated protein 6 N-terminal domain-containing protein</fullName>
    </recommendedName>
</protein>
<feature type="region of interest" description="Disordered" evidence="6">
    <location>
        <begin position="213"/>
        <end position="246"/>
    </location>
</feature>
<evidence type="ECO:0000256" key="1">
    <source>
        <dbReference type="ARBA" id="ARBA00004604"/>
    </source>
</evidence>
<dbReference type="Gene3D" id="1.25.40.10">
    <property type="entry name" value="Tetratricopeptide repeat domain"/>
    <property type="match status" value="1"/>
</dbReference>
<dbReference type="PANTHER" id="PTHR23271:SF1">
    <property type="entry name" value="U3 SMALL NUCLEOLAR RNA-ASSOCIATED PROTEIN 6 HOMOLOG"/>
    <property type="match status" value="1"/>
</dbReference>
<dbReference type="EMBL" id="JAQQWP010000009">
    <property type="protein sequence ID" value="KAK8100996.1"/>
    <property type="molecule type" value="Genomic_DNA"/>
</dbReference>
<dbReference type="GO" id="GO:0034388">
    <property type="term" value="C:Pwp2p-containing subcomplex of 90S preribosome"/>
    <property type="evidence" value="ECO:0007669"/>
    <property type="project" value="TreeGrafter"/>
</dbReference>
<dbReference type="GO" id="GO:0032040">
    <property type="term" value="C:small-subunit processome"/>
    <property type="evidence" value="ECO:0007669"/>
    <property type="project" value="TreeGrafter"/>
</dbReference>
<keyword evidence="3" id="KW-0698">rRNA processing</keyword>
<gene>
    <name evidence="8" type="ORF">PG999_011370</name>
</gene>
<organism evidence="8 9">
    <name type="scientific">Apiospora kogelbergensis</name>
    <dbReference type="NCBI Taxonomy" id="1337665"/>
    <lineage>
        <taxon>Eukaryota</taxon>
        <taxon>Fungi</taxon>
        <taxon>Dikarya</taxon>
        <taxon>Ascomycota</taxon>
        <taxon>Pezizomycotina</taxon>
        <taxon>Sordariomycetes</taxon>
        <taxon>Xylariomycetidae</taxon>
        <taxon>Amphisphaeriales</taxon>
        <taxon>Apiosporaceae</taxon>
        <taxon>Apiospora</taxon>
    </lineage>
</organism>
<dbReference type="InterPro" id="IPR055347">
    <property type="entry name" value="UTP6_N"/>
</dbReference>
<dbReference type="SUPFAM" id="SSF48452">
    <property type="entry name" value="TPR-like"/>
    <property type="match status" value="1"/>
</dbReference>
<comment type="caution">
    <text evidence="8">The sequence shown here is derived from an EMBL/GenBank/DDBJ whole genome shotgun (WGS) entry which is preliminary data.</text>
</comment>
<dbReference type="InterPro" id="IPR011990">
    <property type="entry name" value="TPR-like_helical_dom_sf"/>
</dbReference>
<evidence type="ECO:0000259" key="7">
    <source>
        <dbReference type="Pfam" id="PF08640"/>
    </source>
</evidence>
<keyword evidence="5" id="KW-0539">Nucleus</keyword>
<dbReference type="Pfam" id="PF08640">
    <property type="entry name" value="U3_assoc_6"/>
    <property type="match status" value="1"/>
</dbReference>
<dbReference type="AlphaFoldDB" id="A0AAW0QF42"/>
<evidence type="ECO:0000313" key="8">
    <source>
        <dbReference type="EMBL" id="KAK8100996.1"/>
    </source>
</evidence>
<evidence type="ECO:0000256" key="2">
    <source>
        <dbReference type="ARBA" id="ARBA00010734"/>
    </source>
</evidence>
<proteinExistence type="inferred from homology"/>
<dbReference type="GO" id="GO:0030515">
    <property type="term" value="F:snoRNA binding"/>
    <property type="evidence" value="ECO:0007669"/>
    <property type="project" value="InterPro"/>
</dbReference>
<feature type="compositionally biased region" description="Acidic residues" evidence="6">
    <location>
        <begin position="213"/>
        <end position="229"/>
    </location>
</feature>
<evidence type="ECO:0000313" key="9">
    <source>
        <dbReference type="Proteomes" id="UP001392437"/>
    </source>
</evidence>
<evidence type="ECO:0000256" key="5">
    <source>
        <dbReference type="ARBA" id="ARBA00023242"/>
    </source>
</evidence>
<dbReference type="SMART" id="SM00386">
    <property type="entry name" value="HAT"/>
    <property type="match status" value="2"/>
</dbReference>
<comment type="subcellular location">
    <subcellularLocation>
        <location evidence="1">Nucleus</location>
        <location evidence="1">Nucleolus</location>
    </subcellularLocation>
</comment>
<dbReference type="InterPro" id="IPR013949">
    <property type="entry name" value="Utp6"/>
</dbReference>
<keyword evidence="4" id="KW-0677">Repeat</keyword>
<dbReference type="PANTHER" id="PTHR23271">
    <property type="entry name" value="HEPATOCELLULAR CARCINOMA-ASSOCIATED ANTIGEN 66"/>
    <property type="match status" value="1"/>
</dbReference>
<reference evidence="8 9" key="1">
    <citation type="submission" date="2023-01" db="EMBL/GenBank/DDBJ databases">
        <title>Analysis of 21 Apiospora genomes using comparative genomics revels a genus with tremendous synthesis potential of carbohydrate active enzymes and secondary metabolites.</title>
        <authorList>
            <person name="Sorensen T."/>
        </authorList>
    </citation>
    <scope>NUCLEOTIDE SEQUENCE [LARGE SCALE GENOMIC DNA]</scope>
    <source>
        <strain evidence="8 9">CBS 117206</strain>
    </source>
</reference>
<comment type="similarity">
    <text evidence="2">Belongs to the UTP6 family.</text>
</comment>
<name>A0AAW0QF42_9PEZI</name>
<sequence>MAAVADKARYYLEQSVPQLRDFEAKNIFSQAEIRNLVRKREDFEHRVLSPGCKPVDYMAYVAWERSLEKLRAKRCARLRISQSTSHAGQGRIFGILERAIARHPGSLELWREYLTFAKDVKATKRWRRVITRALRMHPAKSELWVLAGKRAASNNDMSAARNFFMRGARFCTKDSMVWIEYARCEMEWLEKMEERKNKKGGVARAIAEQAENDDDQMLFDEEDSEDDADENGRLIVPNPDGQTKKVFDNSTAEKLEEKNPALDGAIPMAIFDIAKKQSFFNAAAAEQFFDVFGDFPQVSTQPKIVQHVLDTMSELYPHSPAACNCFIRQPLVGISIDTAAYPKALREALSRLKSSLTSTSDKIQLARKTLAWINPVLDSEILDPGLRTVLEYTVQTLPKP</sequence>
<evidence type="ECO:0000256" key="6">
    <source>
        <dbReference type="SAM" id="MobiDB-lite"/>
    </source>
</evidence>
<accession>A0AAW0QF42</accession>